<dbReference type="GO" id="GO:0003676">
    <property type="term" value="F:nucleic acid binding"/>
    <property type="evidence" value="ECO:0007669"/>
    <property type="project" value="InterPro"/>
</dbReference>
<accession>A0A2M7S7J2</accession>
<proteinExistence type="predicted"/>
<comment type="caution">
    <text evidence="1">The sequence shown here is derived from an EMBL/GenBank/DDBJ whole genome shotgun (WGS) entry which is preliminary data.</text>
</comment>
<gene>
    <name evidence="1" type="ORF">COY52_09645</name>
</gene>
<organism evidence="1 2">
    <name type="scientific">Candidatus Desantisbacteria bacterium CG_4_10_14_0_8_um_filter_48_22</name>
    <dbReference type="NCBI Taxonomy" id="1974543"/>
    <lineage>
        <taxon>Bacteria</taxon>
        <taxon>Candidatus Desantisiibacteriota</taxon>
    </lineage>
</organism>
<dbReference type="EMBL" id="PFMR01000260">
    <property type="protein sequence ID" value="PIZ15501.1"/>
    <property type="molecule type" value="Genomic_DNA"/>
</dbReference>
<dbReference type="Gene3D" id="3.40.1350.10">
    <property type="match status" value="1"/>
</dbReference>
<sequence>MSYLFKINKDNKAMEINRKQIGYEKIVQDLLLINSEITGEKILYLGREIKTERGRFLDLLGIDSLGRFNVVEVKNVEAPADVIRQVSDYTTWLSKLPIFEIEQIVKDQLEKGNIDYTLLHKKYESFFNNEFRLDRNTIIDVVFAPSFKDNFIAERPTRTTVANKVDIIYKFFKFEFFEDLENRYIMTQPIGEDGYESEGSYPGSKAVGKTGGPSHLYKKLILDLCKKLEAKFGDWANGFGVERDPFSKYQSKDGTFIESVLWWNNGFTICCGLCREETTEQYKFFTRIISRKITGEKKNLIMDYIEKNNFEEKEGYLGFFKYSNISIDPETILNTATDEIEKLKPIIEKILG</sequence>
<evidence type="ECO:0000313" key="2">
    <source>
        <dbReference type="Proteomes" id="UP000229307"/>
    </source>
</evidence>
<evidence type="ECO:0000313" key="1">
    <source>
        <dbReference type="EMBL" id="PIZ15501.1"/>
    </source>
</evidence>
<dbReference type="AlphaFoldDB" id="A0A2M7S7J2"/>
<evidence type="ECO:0008006" key="3">
    <source>
        <dbReference type="Google" id="ProtNLM"/>
    </source>
</evidence>
<dbReference type="Proteomes" id="UP000229307">
    <property type="component" value="Unassembled WGS sequence"/>
</dbReference>
<dbReference type="InterPro" id="IPR011856">
    <property type="entry name" value="tRNA_endonuc-like_dom_sf"/>
</dbReference>
<name>A0A2M7S7J2_9BACT</name>
<protein>
    <recommendedName>
        <fullName evidence="3">DUF91 domain-containing protein</fullName>
    </recommendedName>
</protein>
<reference evidence="2" key="1">
    <citation type="submission" date="2017-09" db="EMBL/GenBank/DDBJ databases">
        <title>Depth-based differentiation of microbial function through sediment-hosted aquifers and enrichment of novel symbionts in the deep terrestrial subsurface.</title>
        <authorList>
            <person name="Probst A.J."/>
            <person name="Ladd B."/>
            <person name="Jarett J.K."/>
            <person name="Geller-Mcgrath D.E."/>
            <person name="Sieber C.M.K."/>
            <person name="Emerson J.B."/>
            <person name="Anantharaman K."/>
            <person name="Thomas B.C."/>
            <person name="Malmstrom R."/>
            <person name="Stieglmeier M."/>
            <person name="Klingl A."/>
            <person name="Woyke T."/>
            <person name="Ryan C.M."/>
            <person name="Banfield J.F."/>
        </authorList>
    </citation>
    <scope>NUCLEOTIDE SEQUENCE [LARGE SCALE GENOMIC DNA]</scope>
</reference>